<dbReference type="EMBL" id="FZOS01000020">
    <property type="protein sequence ID" value="SNS86794.1"/>
    <property type="molecule type" value="Genomic_DNA"/>
</dbReference>
<protein>
    <recommendedName>
        <fullName evidence="3">NIPSNAP protein</fullName>
    </recommendedName>
</protein>
<dbReference type="Gene3D" id="3.30.70.100">
    <property type="match status" value="1"/>
</dbReference>
<sequence>MSAETIWTVDDVRTKPGQGQAFLKAYREHYVPGAEARGMRLVHAKVEPAMWLDDEPNRLLLVWALDHVGTVWGAKHVARMTPDVDHFWNDIAPPLIEARTRSVMAEADQLEALANV</sequence>
<proteinExistence type="predicted"/>
<evidence type="ECO:0000313" key="2">
    <source>
        <dbReference type="Proteomes" id="UP000198281"/>
    </source>
</evidence>
<evidence type="ECO:0008006" key="3">
    <source>
        <dbReference type="Google" id="ProtNLM"/>
    </source>
</evidence>
<reference evidence="2" key="1">
    <citation type="submission" date="2017-06" db="EMBL/GenBank/DDBJ databases">
        <authorList>
            <person name="Varghese N."/>
            <person name="Submissions S."/>
        </authorList>
    </citation>
    <scope>NUCLEOTIDE SEQUENCE [LARGE SCALE GENOMIC DNA]</scope>
    <source>
        <strain evidence="2">LNB2</strain>
    </source>
</reference>
<name>A0A239I374_9SPHN</name>
<dbReference type="AlphaFoldDB" id="A0A239I374"/>
<dbReference type="Proteomes" id="UP000198281">
    <property type="component" value="Unassembled WGS sequence"/>
</dbReference>
<gene>
    <name evidence="1" type="ORF">SAMN06295912_12028</name>
</gene>
<evidence type="ECO:0000313" key="1">
    <source>
        <dbReference type="EMBL" id="SNS86794.1"/>
    </source>
</evidence>
<organism evidence="1 2">
    <name type="scientific">Edaphosphingomonas laterariae</name>
    <dbReference type="NCBI Taxonomy" id="861865"/>
    <lineage>
        <taxon>Bacteria</taxon>
        <taxon>Pseudomonadati</taxon>
        <taxon>Pseudomonadota</taxon>
        <taxon>Alphaproteobacteria</taxon>
        <taxon>Sphingomonadales</taxon>
        <taxon>Rhizorhabdaceae</taxon>
        <taxon>Edaphosphingomonas</taxon>
    </lineage>
</organism>
<dbReference type="RefSeq" id="WP_245842961.1">
    <property type="nucleotide sequence ID" value="NZ_FZOS01000020.1"/>
</dbReference>
<keyword evidence="2" id="KW-1185">Reference proteome</keyword>
<accession>A0A239I374</accession>